<evidence type="ECO:0000313" key="3">
    <source>
        <dbReference type="EMBL" id="PJZ61868.1"/>
    </source>
</evidence>
<name>A0A2M9YJB0_9LEPT</name>
<dbReference type="InterPro" id="IPR027417">
    <property type="entry name" value="P-loop_NTPase"/>
</dbReference>
<proteinExistence type="predicted"/>
<reference evidence="4 5" key="1">
    <citation type="submission" date="2017-07" db="EMBL/GenBank/DDBJ databases">
        <title>Leptospira spp. isolated from tropical soils.</title>
        <authorList>
            <person name="Thibeaux R."/>
            <person name="Iraola G."/>
            <person name="Ferres I."/>
            <person name="Bierque E."/>
            <person name="Girault D."/>
            <person name="Soupe-Gilbert M.-E."/>
            <person name="Picardeau M."/>
            <person name="Goarant C."/>
        </authorList>
    </citation>
    <scope>NUCLEOTIDE SEQUENCE [LARGE SCALE GENOMIC DNA]</scope>
    <source>
        <strain evidence="2 5">FH2-B-C1</strain>
        <strain evidence="3 4">FH2-B-D1</strain>
    </source>
</reference>
<evidence type="ECO:0000313" key="2">
    <source>
        <dbReference type="EMBL" id="PJZ51623.1"/>
    </source>
</evidence>
<dbReference type="InterPro" id="IPR025669">
    <property type="entry name" value="AAA_dom"/>
</dbReference>
<organism evidence="2 5">
    <name type="scientific">Leptospira adleri</name>
    <dbReference type="NCBI Taxonomy" id="2023186"/>
    <lineage>
        <taxon>Bacteria</taxon>
        <taxon>Pseudomonadati</taxon>
        <taxon>Spirochaetota</taxon>
        <taxon>Spirochaetia</taxon>
        <taxon>Leptospirales</taxon>
        <taxon>Leptospiraceae</taxon>
        <taxon>Leptospira</taxon>
    </lineage>
</organism>
<dbReference type="CDD" id="cd02042">
    <property type="entry name" value="ParAB_family"/>
    <property type="match status" value="1"/>
</dbReference>
<dbReference type="Proteomes" id="UP000232188">
    <property type="component" value="Unassembled WGS sequence"/>
</dbReference>
<protein>
    <recommendedName>
        <fullName evidence="1">AAA domain-containing protein</fullName>
    </recommendedName>
</protein>
<dbReference type="AlphaFoldDB" id="A0A2M9YJB0"/>
<dbReference type="Pfam" id="PF13614">
    <property type="entry name" value="AAA_31"/>
    <property type="match status" value="1"/>
</dbReference>
<comment type="caution">
    <text evidence="2">The sequence shown here is derived from an EMBL/GenBank/DDBJ whole genome shotgun (WGS) entry which is preliminary data.</text>
</comment>
<evidence type="ECO:0000259" key="1">
    <source>
        <dbReference type="Pfam" id="PF13614"/>
    </source>
</evidence>
<evidence type="ECO:0000313" key="4">
    <source>
        <dbReference type="Proteomes" id="UP000232149"/>
    </source>
</evidence>
<sequence length="246" mass="27566">MKIVAICSGKGGVGKTTTTIYLGQSLAYLGFRVLLIDFDFNSNLSKFFFKLFKDVVNESEGKNSYKALVDGCDFEPHIYKTGTKIDFISTIERLKKIDFEFYDDPGFKSLFGRELRKLDYDFVLIDLHNVVNVVLDAAVFNADQIVSPMEYGDWSQDGTAKILKLHRENEILQKRKIPLRVVPSRVTKKKAEKIISLGAQVGLTVSGCVNINDDVVLTSSNLGELLKPDVHAAFARFLELAKEVSI</sequence>
<dbReference type="SUPFAM" id="SSF52540">
    <property type="entry name" value="P-loop containing nucleoside triphosphate hydrolases"/>
    <property type="match status" value="1"/>
</dbReference>
<feature type="domain" description="AAA" evidence="1">
    <location>
        <begin position="1"/>
        <end position="165"/>
    </location>
</feature>
<dbReference type="EMBL" id="NPDU01000024">
    <property type="protein sequence ID" value="PJZ61868.1"/>
    <property type="molecule type" value="Genomic_DNA"/>
</dbReference>
<keyword evidence="4" id="KW-1185">Reference proteome</keyword>
<accession>A0A2M9YJB0</accession>
<dbReference type="Gene3D" id="3.40.50.300">
    <property type="entry name" value="P-loop containing nucleotide triphosphate hydrolases"/>
    <property type="match status" value="1"/>
</dbReference>
<dbReference type="InterPro" id="IPR050678">
    <property type="entry name" value="DNA_Partitioning_ATPase"/>
</dbReference>
<gene>
    <name evidence="3" type="ORF">CH376_10715</name>
    <name evidence="2" type="ORF">CH380_19450</name>
</gene>
<dbReference type="EMBL" id="NPDV01000022">
    <property type="protein sequence ID" value="PJZ51623.1"/>
    <property type="molecule type" value="Genomic_DNA"/>
</dbReference>
<dbReference type="RefSeq" id="WP_100787418.1">
    <property type="nucleotide sequence ID" value="NZ_NPDU01000024.1"/>
</dbReference>
<evidence type="ECO:0000313" key="5">
    <source>
        <dbReference type="Proteomes" id="UP000232188"/>
    </source>
</evidence>
<dbReference type="PANTHER" id="PTHR13696:SF99">
    <property type="entry name" value="COBYRINIC ACID AC-DIAMIDE SYNTHASE"/>
    <property type="match status" value="1"/>
</dbReference>
<dbReference type="PANTHER" id="PTHR13696">
    <property type="entry name" value="P-LOOP CONTAINING NUCLEOSIDE TRIPHOSPHATE HYDROLASE"/>
    <property type="match status" value="1"/>
</dbReference>
<dbReference type="Proteomes" id="UP000232149">
    <property type="component" value="Unassembled WGS sequence"/>
</dbReference>